<keyword evidence="3" id="KW-1185">Reference proteome</keyword>
<evidence type="ECO:0000256" key="1">
    <source>
        <dbReference type="SAM" id="SignalP"/>
    </source>
</evidence>
<accession>A0A8G1W4G3</accession>
<dbReference type="AlphaFoldDB" id="A0A8G1W4G3"/>
<evidence type="ECO:0008006" key="4">
    <source>
        <dbReference type="Google" id="ProtNLM"/>
    </source>
</evidence>
<feature type="signal peptide" evidence="1">
    <location>
        <begin position="1"/>
        <end position="20"/>
    </location>
</feature>
<evidence type="ECO:0000313" key="3">
    <source>
        <dbReference type="Proteomes" id="UP000249789"/>
    </source>
</evidence>
<gene>
    <name evidence="2" type="ORF">BO72DRAFT_4209</name>
</gene>
<dbReference type="EMBL" id="KZ824621">
    <property type="protein sequence ID" value="RAK82636.1"/>
    <property type="molecule type" value="Genomic_DNA"/>
</dbReference>
<evidence type="ECO:0000313" key="2">
    <source>
        <dbReference type="EMBL" id="RAK82636.1"/>
    </source>
</evidence>
<name>A0A8G1W4G3_9EURO</name>
<organism evidence="2 3">
    <name type="scientific">Aspergillus fijiensis CBS 313.89</name>
    <dbReference type="NCBI Taxonomy" id="1448319"/>
    <lineage>
        <taxon>Eukaryota</taxon>
        <taxon>Fungi</taxon>
        <taxon>Dikarya</taxon>
        <taxon>Ascomycota</taxon>
        <taxon>Pezizomycotina</taxon>
        <taxon>Eurotiomycetes</taxon>
        <taxon>Eurotiomycetidae</taxon>
        <taxon>Eurotiales</taxon>
        <taxon>Aspergillaceae</taxon>
        <taxon>Aspergillus</taxon>
    </lineage>
</organism>
<dbReference type="Proteomes" id="UP000249789">
    <property type="component" value="Unassembled WGS sequence"/>
</dbReference>
<feature type="chain" id="PRO_5034082046" description="Secreted protein" evidence="1">
    <location>
        <begin position="21"/>
        <end position="73"/>
    </location>
</feature>
<dbReference type="VEuPathDB" id="FungiDB:BO72DRAFT_4209"/>
<sequence length="73" mass="8392">MYICMCVCVCVSICCCCCSCRRRHGQKISRRGMWFSRLYRSIVYTKSHGVGGERPDTGDLEGAWYSTATYIEF</sequence>
<dbReference type="GeneID" id="63860073"/>
<dbReference type="RefSeq" id="XP_040806646.1">
    <property type="nucleotide sequence ID" value="XM_040942740.1"/>
</dbReference>
<reference evidence="2 3" key="1">
    <citation type="submission" date="2018-02" db="EMBL/GenBank/DDBJ databases">
        <title>The genomes of Aspergillus section Nigri reveals drivers in fungal speciation.</title>
        <authorList>
            <consortium name="DOE Joint Genome Institute"/>
            <person name="Vesth T.C."/>
            <person name="Nybo J."/>
            <person name="Theobald S."/>
            <person name="Brandl J."/>
            <person name="Frisvad J.C."/>
            <person name="Nielsen K.F."/>
            <person name="Lyhne E.K."/>
            <person name="Kogle M.E."/>
            <person name="Kuo A."/>
            <person name="Riley R."/>
            <person name="Clum A."/>
            <person name="Nolan M."/>
            <person name="Lipzen A."/>
            <person name="Salamov A."/>
            <person name="Henrissat B."/>
            <person name="Wiebenga A."/>
            <person name="De vries R.P."/>
            <person name="Grigoriev I.V."/>
            <person name="Mortensen U.H."/>
            <person name="Andersen M.R."/>
            <person name="Baker S.E."/>
        </authorList>
    </citation>
    <scope>NUCLEOTIDE SEQUENCE [LARGE SCALE GENOMIC DNA]</scope>
    <source>
        <strain evidence="2 3">CBS 313.89</strain>
    </source>
</reference>
<protein>
    <recommendedName>
        <fullName evidence="4">Secreted protein</fullName>
    </recommendedName>
</protein>
<proteinExistence type="predicted"/>
<keyword evidence="1" id="KW-0732">Signal</keyword>